<feature type="compositionally biased region" description="Low complexity" evidence="7">
    <location>
        <begin position="1492"/>
        <end position="1510"/>
    </location>
</feature>
<dbReference type="SUPFAM" id="SSF56112">
    <property type="entry name" value="Protein kinase-like (PK-like)"/>
    <property type="match status" value="1"/>
</dbReference>
<feature type="region of interest" description="Disordered" evidence="7">
    <location>
        <begin position="2850"/>
        <end position="2902"/>
    </location>
</feature>
<feature type="compositionally biased region" description="Polar residues" evidence="7">
    <location>
        <begin position="898"/>
        <end position="919"/>
    </location>
</feature>
<dbReference type="Pfam" id="PF00069">
    <property type="entry name" value="Pkinase"/>
    <property type="match status" value="1"/>
</dbReference>
<dbReference type="EMBL" id="JRES01000501">
    <property type="protein sequence ID" value="KNC30716.1"/>
    <property type="molecule type" value="Genomic_DNA"/>
</dbReference>
<feature type="compositionally biased region" description="Low complexity" evidence="7">
    <location>
        <begin position="920"/>
        <end position="941"/>
    </location>
</feature>
<dbReference type="GO" id="GO:0003676">
    <property type="term" value="F:nucleic acid binding"/>
    <property type="evidence" value="ECO:0007669"/>
    <property type="project" value="InterPro"/>
</dbReference>
<feature type="compositionally biased region" description="Polar residues" evidence="7">
    <location>
        <begin position="3212"/>
        <end position="3222"/>
    </location>
</feature>
<dbReference type="InterPro" id="IPR008271">
    <property type="entry name" value="Ser/Thr_kinase_AS"/>
</dbReference>
<feature type="region of interest" description="Disordered" evidence="7">
    <location>
        <begin position="898"/>
        <end position="957"/>
    </location>
</feature>
<dbReference type="GO" id="GO:0005737">
    <property type="term" value="C:cytoplasm"/>
    <property type="evidence" value="ECO:0007669"/>
    <property type="project" value="TreeGrafter"/>
</dbReference>
<feature type="binding site" evidence="6">
    <location>
        <position position="88"/>
    </location>
    <ligand>
        <name>ATP</name>
        <dbReference type="ChEBI" id="CHEBI:30616"/>
    </ligand>
</feature>
<feature type="compositionally biased region" description="Low complexity" evidence="7">
    <location>
        <begin position="2850"/>
        <end position="2873"/>
    </location>
</feature>
<feature type="compositionally biased region" description="Basic residues" evidence="7">
    <location>
        <begin position="1235"/>
        <end position="1246"/>
    </location>
</feature>
<evidence type="ECO:0000256" key="3">
    <source>
        <dbReference type="ARBA" id="ARBA00022741"/>
    </source>
</evidence>
<feature type="region of interest" description="Disordered" evidence="7">
    <location>
        <begin position="2091"/>
        <end position="2140"/>
    </location>
</feature>
<dbReference type="PROSITE" id="PS00108">
    <property type="entry name" value="PROTEIN_KINASE_ST"/>
    <property type="match status" value="1"/>
</dbReference>
<feature type="compositionally biased region" description="Low complexity" evidence="7">
    <location>
        <begin position="1177"/>
        <end position="1195"/>
    </location>
</feature>
<feature type="region of interest" description="Disordered" evidence="7">
    <location>
        <begin position="1"/>
        <end position="23"/>
    </location>
</feature>
<feature type="domain" description="Protein kinase" evidence="8">
    <location>
        <begin position="55"/>
        <end position="306"/>
    </location>
</feature>
<dbReference type="PANTHER" id="PTHR24346">
    <property type="entry name" value="MAP/MICROTUBULE AFFINITY-REGULATING KINASE"/>
    <property type="match status" value="1"/>
</dbReference>
<dbReference type="GO" id="GO:0005524">
    <property type="term" value="F:ATP binding"/>
    <property type="evidence" value="ECO:0007669"/>
    <property type="project" value="UniProtKB-UniRule"/>
</dbReference>
<feature type="compositionally biased region" description="Polar residues" evidence="7">
    <location>
        <begin position="3018"/>
        <end position="3032"/>
    </location>
</feature>
<dbReference type="CDD" id="cd14073">
    <property type="entry name" value="STKc_NUAK"/>
    <property type="match status" value="1"/>
</dbReference>
<dbReference type="Gene3D" id="1.10.510.10">
    <property type="entry name" value="Transferase(Phosphotransferase) domain 1"/>
    <property type="match status" value="1"/>
</dbReference>
<feature type="region of interest" description="Disordered" evidence="7">
    <location>
        <begin position="1378"/>
        <end position="1467"/>
    </location>
</feature>
<dbReference type="GO" id="GO:0050321">
    <property type="term" value="F:tau-protein kinase activity"/>
    <property type="evidence" value="ECO:0007669"/>
    <property type="project" value="TreeGrafter"/>
</dbReference>
<feature type="compositionally biased region" description="Polar residues" evidence="7">
    <location>
        <begin position="9"/>
        <end position="20"/>
    </location>
</feature>
<dbReference type="InterPro" id="IPR017441">
    <property type="entry name" value="Protein_kinase_ATP_BS"/>
</dbReference>
<feature type="compositionally biased region" description="Polar residues" evidence="7">
    <location>
        <begin position="1101"/>
        <end position="1122"/>
    </location>
</feature>
<dbReference type="GO" id="GO:0000226">
    <property type="term" value="P:microtubule cytoskeleton organization"/>
    <property type="evidence" value="ECO:0007669"/>
    <property type="project" value="TreeGrafter"/>
</dbReference>
<gene>
    <name evidence="9" type="ORF">FF38_11751</name>
</gene>
<dbReference type="STRING" id="7375.A0A0L0CEN7"/>
<feature type="region of interest" description="Disordered" evidence="7">
    <location>
        <begin position="1480"/>
        <end position="1579"/>
    </location>
</feature>
<dbReference type="FunFam" id="3.30.200.20:FF:000315">
    <property type="entry name" value="Calcium-dependent protein kinase 3"/>
    <property type="match status" value="1"/>
</dbReference>
<keyword evidence="3 6" id="KW-0547">Nucleotide-binding</keyword>
<dbReference type="SMART" id="SM00220">
    <property type="entry name" value="S_TKc"/>
    <property type="match status" value="1"/>
</dbReference>
<feature type="compositionally biased region" description="Low complexity" evidence="7">
    <location>
        <begin position="2113"/>
        <end position="2132"/>
    </location>
</feature>
<accession>A0A0L0CEN7</accession>
<evidence type="ECO:0000259" key="8">
    <source>
        <dbReference type="PROSITE" id="PS50011"/>
    </source>
</evidence>
<feature type="region of interest" description="Disordered" evidence="7">
    <location>
        <begin position="1063"/>
        <end position="1152"/>
    </location>
</feature>
<feature type="compositionally biased region" description="Polar residues" evidence="7">
    <location>
        <begin position="1453"/>
        <end position="1463"/>
    </location>
</feature>
<evidence type="ECO:0000256" key="1">
    <source>
        <dbReference type="ARBA" id="ARBA00022527"/>
    </source>
</evidence>
<keyword evidence="1" id="KW-0723">Serine/threonine-protein kinase</keyword>
<dbReference type="InterPro" id="IPR000719">
    <property type="entry name" value="Prot_kinase_dom"/>
</dbReference>
<feature type="compositionally biased region" description="Low complexity" evidence="7">
    <location>
        <begin position="1123"/>
        <end position="1137"/>
    </location>
</feature>
<feature type="compositionally biased region" description="Polar residues" evidence="7">
    <location>
        <begin position="2951"/>
        <end position="2970"/>
    </location>
</feature>
<evidence type="ECO:0000256" key="2">
    <source>
        <dbReference type="ARBA" id="ARBA00022679"/>
    </source>
</evidence>
<keyword evidence="4" id="KW-0418">Kinase</keyword>
<dbReference type="Gene3D" id="3.30.420.10">
    <property type="entry name" value="Ribonuclease H-like superfamily/Ribonuclease H"/>
    <property type="match status" value="1"/>
</dbReference>
<feature type="compositionally biased region" description="Low complexity" evidence="7">
    <location>
        <begin position="3068"/>
        <end position="3080"/>
    </location>
</feature>
<feature type="region of interest" description="Disordered" evidence="7">
    <location>
        <begin position="2003"/>
        <end position="2065"/>
    </location>
</feature>
<feature type="region of interest" description="Disordered" evidence="7">
    <location>
        <begin position="2477"/>
        <end position="2518"/>
    </location>
</feature>
<name>A0A0L0CEN7_LUCCU</name>
<feature type="compositionally biased region" description="Polar residues" evidence="7">
    <location>
        <begin position="2577"/>
        <end position="2614"/>
    </location>
</feature>
<comment type="caution">
    <text evidence="9">The sequence shown here is derived from an EMBL/GenBank/DDBJ whole genome shotgun (WGS) entry which is preliminary data.</text>
</comment>
<dbReference type="InterPro" id="IPR011009">
    <property type="entry name" value="Kinase-like_dom_sf"/>
</dbReference>
<feature type="compositionally biased region" description="Basic residues" evidence="7">
    <location>
        <begin position="1550"/>
        <end position="1561"/>
    </location>
</feature>
<sequence length="3237" mass="355915">KRHKMVIGNQDTGGTNNGSHPSGIPQDQIDNIMSGIANTGDVKMNNHRKKLRQRFDIIKKLGQGTYGKVQLGINKETGQEVAIKTIKKCKIEAESDLVRIRREVQIMSSVQHPNIIHIYEVFENREKMVLVMEFAAGGELYDYLSERKVLSEEEARRIFRQVATAVYYCHKHKICHRDLKLENILLDEHGNAKIADFGLSNVFTEQCLLATFCGSPLYASPEIVEGTPYHGPEVDCWSLGVLLYTLVYGSMPFDGSNFKRLVKQISQGDYYEPKKPSRASSLIREMLTVCPRKRATIEQICSHWWVNENDNVSCLELAEDLANQTPVRLDVLLSLTPVAVTAEQLVVPSADGGNSVGKNAVIPRSHSVGSIRDVVPNTEAERRILDMVAAGGEAALMPSPTRTITPAQSPLQTKRKLENTISTDNAVGVALKKKDKTEDSGTNVLTNELATGGVAASRSRVTSTSLVEESVPMEMDEMAAGKREEFSTKDMELVDDLCEQLIQDKNANIDKEKSNVMGMLADNNNIDTAEDSPEKTKGATKVIKKFVNKHKTADLVNVIGQIDQEESNSLKAQITPDSVAPTITSGGPQFVRKCSLQDESPLNKFNAERRKSRILETAEKFQQMNASNTNTGDKGKKFIIPGVSVGNFKKEYERKASTGTGNQGQQLTVGERRALEQVAAAAAAATITGENESPTCESIDPVPVEASDSKASVTSFSLDEARRSMENSIALLRQAQTESSKDVNQLCAKTENIHVSDSQVSKTATDRERKLINARAIIGNAIQPVLHRPQPLPPLTSSSFFGNGGGGGSGGYVQMRAVSGSFLGTSRIPATENHANNYYHDHPVVYQKNPSLSNTSTQPPNANVALAAARHTLMGRLAAGGIGSSVQPITLGPMQKNVTCLSPSKRTGQEQFKTPHNMNFPSSVSSSSSSPLPSTSFPSSFTQPQHPLPTQPFGSTATNTAANAKALGATKITNSCNVININSTPKPFYNASQSPLWKFSQGSGDSPSAGTMKTSTASITLKSATLPRRKTAKTEIQLDIKPPIAEQPSMRFTTEMQHPVADLRSAPPREGPVPYSPIKAPTNQRASSLEPKEHVIPIQRPPSTYARTISNTTNRSGSLSRQSTNDSESDTTTTNMSQATITGSSQPIKKSPREFIIPIAVEGGGFITPREGSIEPSESSHTTGTTSSRSTFTRLRPTRRIGSLLSETGVDEGSPFQKLRTSSSIRDGDDDTRFTLHKLRSSRPVKKISQENDSQSSGEEDDDDGFEILTAENLFSTLLQRVRALTNRMNVNNDITTAFPSSSRLLSNMRQAQVSQGSGDSPSAGTMKTSTASITLKSATLPRRKTAKTEIQLDIKPPIAEQPSMRFTTEMQHPVADLRSAPPREGPVPYSPIKAPTNQRASSLEPKEHVIPIQRPPSTYARTISNTTNRSGSLSRQSTNDSESDTTTTNMSQATITGSSQPIKKSPREFIIPIAVEGGGFITPREGSIEPSESSHTTGTTSSRSTFTRLRPTRRIGSLLSETGVDEGSPFQKLRTSSSIRDGDDDTRFTLHKLRSSRPVKKISQENDSQSSGEEDDDDGFEILTAENLFSTLLQRVRALTNRMNVNNDITTAFPSSSRLLSNMRQAQGPFWNQEPFGRSKVSYTYSETIEKRQVRLNSAAMGAPWRHSMSRDLGSDMDSMFSRTGATLPRDNKCKQLENMFLLSVVLLFTRGFVTVRAQYLSICMYLAHDNPGFHEKIIMSDEAHFHLNGYVNKQNSRFWGVENPQIIHHPLKVTVWCAIWSGGIIGPYFFENENGVTVTPQLHDLGLINMWYQQDGATSHTARITMQLLQNLFPQQVISRNGDVDWPPRSPDLTAPDFFLWGYLKSKVYANKPETLEQLKQNICDEMNEIPREMCENVMKNVLKRARICNKSSEAKVTKNCNISAESTGDDMEEPLDLADLDLSRLRLSKKDLETLSNIAPGLPKCFQEQLLAKLPPTQARKLSRTLSVQTNQNCSSVKIYKRSQSSGRNVAPPKAPVDPADLKEIEGQTTPINEKCSDTTKEISSTKKIHSKSKSSDDNCKDITSVYSSDINDKYRYYSPYVNKISKDTSQKHASKVGPTEATSGGATFGRPPSGRLSPPPSSESTTRRPTQRRISRLVRPDFFEVPLEELPVDQNHIANTGHCEADVTDASTKLKNSRQIRNKSVELPSEYTNSISKNHDALKYNRRSLSRSRDLEEMNKVDKNQLADKILQELQILSSIRSQEVEVHESSTNNDIINEKPISTIKKIKKVKAKEKSTESSTDVDAKNSNTVIKKVKKIVKKSESLCTPVTKDLPNEFPENNNEKNKIISDIPSPKKVSKLKRPKSYPMKDSISSSNASEIISTNLTSTSKALNSNILATTEHLTTTGNVSPTEANSPACIAARESRILRPKSYPTSKLIAPKETKLTIRKKINKIEEVSMSTACQNPENTSQVAEATSLGENKVVKVPKKNKFSNSSSISTTTTSTPNTTTSAGEESKESSPVASVQSKGKVTEKKTNKGLLYAIGQKFEKLRASATSNSCANIPTHKKSSLEKSSPEKITNKIPEVKKTKSLSGNSSSKVTQSGKISSKAMISSGTCNEDCNAESESTAKPIKNEKRSRIDAMIRNLRERSVPRSQPIVSSESNYIKRAVSVEEMPGTFNKKSVNKVLGLFKRYEKDANPENRVRSVRSTSNIERDICNSSPIYQNADAIRKMNENVAKSSSSAGVNRDSSTIKPCKGSAVCNCQDMMPSPASPLCPDCCTKTDENGRNLPSAEGNQEKRKGLILELVKPDKNQQINTTINNVRSSKMYPCLNDNDIYSNISPYSKSINSSSGIGSSILTAEKSSNNNNSSIIKQNNSSNNNNHCSSLHTSQTSGYRTSSTHEVNQNNNLLSPSFENIGNYSSDSRSYQEDCASTSTFLSPTEEAELCFDTWSVCSEDNYRGQRATPSPTVSHLSRASQASSPTRRGDSSEAGESVVDRIKRRSFYCRFNEKKPKRTSSIVGPNAVREYYREQSSASKTRSSTKIATASGEREHSPDITQEFFRPLKLSPIGTELKPPVYRSSFSSSHDYSSASGRPRKSLNDIRTPTSPSCLSERRYASFANPENELLTNTSSFSSRFKGNTFDEVPRSGVGASTTYYNTYNPKRRFSFTTNTGISSSGIGSNNSPQVDGYATMGRRPIRAYDHRTMSLLDPPNTNTYRHENNTRDYTSSLSRSNSRYRKSSTPRSPTNI</sequence>
<feature type="region of interest" description="Disordered" evidence="7">
    <location>
        <begin position="3016"/>
        <end position="3046"/>
    </location>
</feature>
<feature type="compositionally biased region" description="Polar residues" evidence="7">
    <location>
        <begin position="2874"/>
        <end position="2902"/>
    </location>
</feature>
<feature type="region of interest" description="Disordered" evidence="7">
    <location>
        <begin position="3063"/>
        <end position="3097"/>
    </location>
</feature>
<protein>
    <recommendedName>
        <fullName evidence="8">Protein kinase domain-containing protein</fullName>
    </recommendedName>
</protein>
<dbReference type="OrthoDB" id="193931at2759"/>
<feature type="compositionally biased region" description="Polar residues" evidence="7">
    <location>
        <begin position="1416"/>
        <end position="1437"/>
    </location>
</feature>
<evidence type="ECO:0000256" key="4">
    <source>
        <dbReference type="ARBA" id="ARBA00022777"/>
    </source>
</evidence>
<evidence type="ECO:0000256" key="6">
    <source>
        <dbReference type="PROSITE-ProRule" id="PRU10141"/>
    </source>
</evidence>
<dbReference type="OMA" id="RTQHEQD"/>
<evidence type="ECO:0000256" key="7">
    <source>
        <dbReference type="SAM" id="MobiDB-lite"/>
    </source>
</evidence>
<feature type="compositionally biased region" description="Polar residues" evidence="7">
    <location>
        <begin position="2505"/>
        <end position="2515"/>
    </location>
</feature>
<feature type="region of interest" description="Disordered" evidence="7">
    <location>
        <begin position="1165"/>
        <end position="1264"/>
    </location>
</feature>
<feature type="compositionally biased region" description="Basic and acidic residues" evidence="7">
    <location>
        <begin position="2038"/>
        <end position="2048"/>
    </location>
</feature>
<keyword evidence="2" id="KW-0808">Transferase</keyword>
<feature type="region of interest" description="Disordered" evidence="7">
    <location>
        <begin position="3194"/>
        <end position="3237"/>
    </location>
</feature>
<evidence type="ECO:0000313" key="9">
    <source>
        <dbReference type="EMBL" id="KNC30716.1"/>
    </source>
</evidence>
<dbReference type="PROSITE" id="PS50011">
    <property type="entry name" value="PROTEIN_KINASE_DOM"/>
    <property type="match status" value="1"/>
</dbReference>
<feature type="region of interest" description="Disordered" evidence="7">
    <location>
        <begin position="2321"/>
        <end position="2357"/>
    </location>
</feature>
<evidence type="ECO:0000313" key="10">
    <source>
        <dbReference type="Proteomes" id="UP000037069"/>
    </source>
</evidence>
<reference evidence="9 10" key="1">
    <citation type="journal article" date="2015" name="Nat. Commun.">
        <title>Lucilia cuprina genome unlocks parasitic fly biology to underpin future interventions.</title>
        <authorList>
            <person name="Anstead C.A."/>
            <person name="Korhonen P.K."/>
            <person name="Young N.D."/>
            <person name="Hall R.S."/>
            <person name="Jex A.R."/>
            <person name="Murali S.C."/>
            <person name="Hughes D.S."/>
            <person name="Lee S.F."/>
            <person name="Perry T."/>
            <person name="Stroehlein A.J."/>
            <person name="Ansell B.R."/>
            <person name="Breugelmans B."/>
            <person name="Hofmann A."/>
            <person name="Qu J."/>
            <person name="Dugan S."/>
            <person name="Lee S.L."/>
            <person name="Chao H."/>
            <person name="Dinh H."/>
            <person name="Han Y."/>
            <person name="Doddapaneni H.V."/>
            <person name="Worley K.C."/>
            <person name="Muzny D.M."/>
            <person name="Ioannidis P."/>
            <person name="Waterhouse R.M."/>
            <person name="Zdobnov E.M."/>
            <person name="James P.J."/>
            <person name="Bagnall N.H."/>
            <person name="Kotze A.C."/>
            <person name="Gibbs R.A."/>
            <person name="Richards S."/>
            <person name="Batterham P."/>
            <person name="Gasser R.B."/>
        </authorList>
    </citation>
    <scope>NUCLEOTIDE SEQUENCE [LARGE SCALE GENOMIC DNA]</scope>
    <source>
        <strain evidence="9 10">LS</strain>
        <tissue evidence="9">Full body</tissue>
    </source>
</reference>
<dbReference type="InterPro" id="IPR036397">
    <property type="entry name" value="RNaseH_sf"/>
</dbReference>
<dbReference type="FunFam" id="1.10.510.10:FF:000389">
    <property type="entry name" value="Uncharacterized protein, isoform E"/>
    <property type="match status" value="1"/>
</dbReference>
<feature type="compositionally biased region" description="Low complexity" evidence="7">
    <location>
        <begin position="1438"/>
        <end position="1452"/>
    </location>
</feature>
<feature type="non-terminal residue" evidence="9">
    <location>
        <position position="1"/>
    </location>
</feature>
<keyword evidence="5 6" id="KW-0067">ATP-binding</keyword>
<feature type="compositionally biased region" description="Low complexity" evidence="7">
    <location>
        <begin position="2479"/>
        <end position="2497"/>
    </location>
</feature>
<feature type="compositionally biased region" description="Polar residues" evidence="7">
    <location>
        <begin position="1138"/>
        <end position="1148"/>
    </location>
</feature>
<keyword evidence="10" id="KW-1185">Reference proteome</keyword>
<dbReference type="Proteomes" id="UP000037069">
    <property type="component" value="Unassembled WGS sequence"/>
</dbReference>
<dbReference type="GO" id="GO:0035556">
    <property type="term" value="P:intracellular signal transduction"/>
    <property type="evidence" value="ECO:0007669"/>
    <property type="project" value="TreeGrafter"/>
</dbReference>
<dbReference type="PROSITE" id="PS00107">
    <property type="entry name" value="PROTEIN_KINASE_ATP"/>
    <property type="match status" value="1"/>
</dbReference>
<feature type="region of interest" description="Disordered" evidence="7">
    <location>
        <begin position="2945"/>
        <end position="2981"/>
    </location>
</feature>
<feature type="compositionally biased region" description="Basic and acidic residues" evidence="7">
    <location>
        <begin position="2555"/>
        <end position="2574"/>
    </location>
</feature>
<feature type="region of interest" description="Disordered" evidence="7">
    <location>
        <begin position="2543"/>
        <end position="2616"/>
    </location>
</feature>
<organism evidence="9 10">
    <name type="scientific">Lucilia cuprina</name>
    <name type="common">Green bottle fly</name>
    <name type="synonym">Australian sheep blowfly</name>
    <dbReference type="NCBI Taxonomy" id="7375"/>
    <lineage>
        <taxon>Eukaryota</taxon>
        <taxon>Metazoa</taxon>
        <taxon>Ecdysozoa</taxon>
        <taxon>Arthropoda</taxon>
        <taxon>Hexapoda</taxon>
        <taxon>Insecta</taxon>
        <taxon>Pterygota</taxon>
        <taxon>Neoptera</taxon>
        <taxon>Endopterygota</taxon>
        <taxon>Diptera</taxon>
        <taxon>Brachycera</taxon>
        <taxon>Muscomorpha</taxon>
        <taxon>Oestroidea</taxon>
        <taxon>Calliphoridae</taxon>
        <taxon>Luciliinae</taxon>
        <taxon>Lucilia</taxon>
    </lineage>
</organism>
<proteinExistence type="predicted"/>
<evidence type="ECO:0000256" key="5">
    <source>
        <dbReference type="ARBA" id="ARBA00022840"/>
    </source>
</evidence>
<dbReference type="PANTHER" id="PTHR24346:SF93">
    <property type="entry name" value="NUAK FAMILY SNF1-LIKE KINASE 1"/>
    <property type="match status" value="1"/>
</dbReference>